<evidence type="ECO:0000313" key="2">
    <source>
        <dbReference type="Ensembl" id="ENSPSNP00000021305.1"/>
    </source>
</evidence>
<dbReference type="GO" id="GO:0005783">
    <property type="term" value="C:endoplasmic reticulum"/>
    <property type="evidence" value="ECO:0007669"/>
    <property type="project" value="TreeGrafter"/>
</dbReference>
<evidence type="ECO:0000256" key="1">
    <source>
        <dbReference type="SAM" id="Phobius"/>
    </source>
</evidence>
<dbReference type="GO" id="GO:0043066">
    <property type="term" value="P:negative regulation of apoptotic process"/>
    <property type="evidence" value="ECO:0007669"/>
    <property type="project" value="TreeGrafter"/>
</dbReference>
<dbReference type="GO" id="GO:0005741">
    <property type="term" value="C:mitochondrial outer membrane"/>
    <property type="evidence" value="ECO:0007669"/>
    <property type="project" value="TreeGrafter"/>
</dbReference>
<dbReference type="GO" id="GO:0051562">
    <property type="term" value="P:negative regulation of mitochondrial calcium ion concentration"/>
    <property type="evidence" value="ECO:0007669"/>
    <property type="project" value="TreeGrafter"/>
</dbReference>
<reference evidence="2" key="2">
    <citation type="submission" date="2025-08" db="UniProtKB">
        <authorList>
            <consortium name="Ensembl"/>
        </authorList>
    </citation>
    <scope>IDENTIFICATION</scope>
</reference>
<dbReference type="Ensembl" id="ENSPSNT00000023983.1">
    <property type="protein sequence ID" value="ENSPSNP00000021305.1"/>
    <property type="gene ID" value="ENSPSNG00000015608.1"/>
</dbReference>
<dbReference type="PANTHER" id="PTHR21128:SF0">
    <property type="entry name" value="FETAL AND ADULT TESTIS-EXPRESSED TRANSCRIPT PROTEIN"/>
    <property type="match status" value="1"/>
</dbReference>
<keyword evidence="1" id="KW-0472">Membrane</keyword>
<feature type="transmembrane region" description="Helical" evidence="1">
    <location>
        <begin position="148"/>
        <end position="166"/>
    </location>
</feature>
<reference evidence="2" key="3">
    <citation type="submission" date="2025-09" db="UniProtKB">
        <authorList>
            <consortium name="Ensembl"/>
        </authorList>
    </citation>
    <scope>IDENTIFICATION</scope>
</reference>
<sequence length="227" mass="24935">MTGGPPNIKEDIEMSMAEELVPGSQGHKMKEQGSQPLGVSQKQQKLDLKAAGSAAVWNMPATWSEKVVLPQFPWLRLSRCLHVTVQAEDSYPGNEGLQADRLTADMVAEIGLEELNGLEMEVMRRQLHVVTGLRAVEDQGATWRHREAVFFAVLLSACIANLWLWMHQWCFMPTRHATGALPSSPSSLLSLGHPCPSSFQLPAAISQLCLREALAAGRWSKCGVPKV</sequence>
<dbReference type="PANTHER" id="PTHR21128">
    <property type="entry name" value="FETAL AND ADULT TESTIS-EXPRESSED TRANSCRIPT PROTEIN"/>
    <property type="match status" value="1"/>
</dbReference>
<evidence type="ECO:0000313" key="3">
    <source>
        <dbReference type="Proteomes" id="UP000694554"/>
    </source>
</evidence>
<keyword evidence="1" id="KW-0812">Transmembrane</keyword>
<accession>A0A8C9E5N9</accession>
<dbReference type="GeneTree" id="ENSGT00390000006832"/>
<proteinExistence type="predicted"/>
<dbReference type="InterPro" id="IPR039153">
    <property type="entry name" value="FATE1"/>
</dbReference>
<evidence type="ECO:0008006" key="4">
    <source>
        <dbReference type="Google" id="ProtNLM"/>
    </source>
</evidence>
<name>A0A8C9E5N9_PHOSS</name>
<organism evidence="2 3">
    <name type="scientific">Phocoena sinus</name>
    <name type="common">Vaquita</name>
    <dbReference type="NCBI Taxonomy" id="42100"/>
    <lineage>
        <taxon>Eukaryota</taxon>
        <taxon>Metazoa</taxon>
        <taxon>Chordata</taxon>
        <taxon>Craniata</taxon>
        <taxon>Vertebrata</taxon>
        <taxon>Euteleostomi</taxon>
        <taxon>Mammalia</taxon>
        <taxon>Eutheria</taxon>
        <taxon>Laurasiatheria</taxon>
        <taxon>Artiodactyla</taxon>
        <taxon>Whippomorpha</taxon>
        <taxon>Cetacea</taxon>
        <taxon>Odontoceti</taxon>
        <taxon>Phocoenidae</taxon>
        <taxon>Phocoena</taxon>
    </lineage>
</organism>
<dbReference type="GO" id="GO:0031625">
    <property type="term" value="F:ubiquitin protein ligase binding"/>
    <property type="evidence" value="ECO:0007669"/>
    <property type="project" value="TreeGrafter"/>
</dbReference>
<dbReference type="AlphaFoldDB" id="A0A8C9E5N9"/>
<dbReference type="Proteomes" id="UP000694554">
    <property type="component" value="Chromosome X"/>
</dbReference>
<dbReference type="GO" id="GO:0044233">
    <property type="term" value="C:mitochondria-associated endoplasmic reticulum membrane contact site"/>
    <property type="evidence" value="ECO:0007669"/>
    <property type="project" value="TreeGrafter"/>
</dbReference>
<protein>
    <recommendedName>
        <fullName evidence="4">Fetal and adult testis-expressed transcript protein</fullName>
    </recommendedName>
</protein>
<reference evidence="2" key="1">
    <citation type="submission" date="2019-08" db="EMBL/GenBank/DDBJ databases">
        <title>Phocoena sinus (Vaquita) genome, mPhoSin1, primary haplotype.</title>
        <authorList>
            <person name="Morin P."/>
            <person name="Mountcastle J."/>
            <person name="Fungtammasan C."/>
            <person name="Rhie A."/>
            <person name="Rojas-Bracho L."/>
            <person name="Smith C.R."/>
            <person name="Taylor B.L."/>
            <person name="Gulland F.M.D."/>
            <person name="Musser W."/>
            <person name="Houck M."/>
            <person name="Haase B."/>
            <person name="Paez S."/>
            <person name="Howe K."/>
            <person name="Torrance J."/>
            <person name="Formenti G."/>
            <person name="Phillippy A."/>
            <person name="Ryder O."/>
            <person name="Jarvis E.D."/>
            <person name="Fedrigo O."/>
        </authorList>
    </citation>
    <scope>NUCLEOTIDE SEQUENCE [LARGE SCALE GENOMIC DNA]</scope>
</reference>
<keyword evidence="1" id="KW-1133">Transmembrane helix</keyword>
<keyword evidence="3" id="KW-1185">Reference proteome</keyword>